<dbReference type="AlphaFoldDB" id="A0A1J4P4J0"/>
<comment type="caution">
    <text evidence="2">The sequence shown here is derived from an EMBL/GenBank/DDBJ whole genome shotgun (WGS) entry which is preliminary data.</text>
</comment>
<dbReference type="RefSeq" id="WP_046584311.1">
    <property type="nucleotide sequence ID" value="NZ_LAVA02000016.1"/>
</dbReference>
<keyword evidence="3" id="KW-1185">Reference proteome</keyword>
<accession>A0A1J4P4J0</accession>
<name>A0A1J4P4J0_9ACTN</name>
<evidence type="ECO:0000313" key="2">
    <source>
        <dbReference type="EMBL" id="OIJ68366.1"/>
    </source>
</evidence>
<evidence type="ECO:0000256" key="1">
    <source>
        <dbReference type="SAM" id="MobiDB-lite"/>
    </source>
</evidence>
<feature type="compositionally biased region" description="Basic and acidic residues" evidence="1">
    <location>
        <begin position="77"/>
        <end position="93"/>
    </location>
</feature>
<evidence type="ECO:0000313" key="3">
    <source>
        <dbReference type="Proteomes" id="UP000034196"/>
    </source>
</evidence>
<reference evidence="2" key="1">
    <citation type="submission" date="2016-10" db="EMBL/GenBank/DDBJ databases">
        <title>Genome sequence of Streptomyces mangrovisoli MUSC 149.</title>
        <authorList>
            <person name="Lee L.-H."/>
            <person name="Ser H.-L."/>
        </authorList>
    </citation>
    <scope>NUCLEOTIDE SEQUENCE [LARGE SCALE GENOMIC DNA]</scope>
    <source>
        <strain evidence="2">MUSC 149</strain>
    </source>
</reference>
<dbReference type="EMBL" id="LAVA02000016">
    <property type="protein sequence ID" value="OIJ68366.1"/>
    <property type="molecule type" value="Genomic_DNA"/>
</dbReference>
<gene>
    <name evidence="2" type="ORF">WN71_008055</name>
</gene>
<dbReference type="STRING" id="1428628.WN71_008055"/>
<sequence>MAVGSSADRERQYEDVRRSAEDRDESHQRVREIASRMMDKERARSDETRTAGRSSPQDAGPAPRRGGQRSHSGSQEPTKDQLYEEARKRDIDGRSSMSKQQLKDALGR</sequence>
<organism evidence="2 3">
    <name type="scientific">Streptomyces mangrovisoli</name>
    <dbReference type="NCBI Taxonomy" id="1428628"/>
    <lineage>
        <taxon>Bacteria</taxon>
        <taxon>Bacillati</taxon>
        <taxon>Actinomycetota</taxon>
        <taxon>Actinomycetes</taxon>
        <taxon>Kitasatosporales</taxon>
        <taxon>Streptomycetaceae</taxon>
        <taxon>Streptomyces</taxon>
    </lineage>
</organism>
<proteinExistence type="predicted"/>
<feature type="region of interest" description="Disordered" evidence="1">
    <location>
        <begin position="1"/>
        <end position="108"/>
    </location>
</feature>
<protein>
    <submittedName>
        <fullName evidence="2">Plasmid stabilization protein</fullName>
    </submittedName>
</protein>
<dbReference type="OrthoDB" id="8759311at2"/>
<dbReference type="Proteomes" id="UP000034196">
    <property type="component" value="Unassembled WGS sequence"/>
</dbReference>
<feature type="compositionally biased region" description="Basic and acidic residues" evidence="1">
    <location>
        <begin position="7"/>
        <end position="50"/>
    </location>
</feature>